<dbReference type="RefSeq" id="WP_058257506.1">
    <property type="nucleotide sequence ID" value="NZ_DUPS01000057.1"/>
</dbReference>
<feature type="transmembrane region" description="Helical" evidence="1">
    <location>
        <begin position="129"/>
        <end position="151"/>
    </location>
</feature>
<keyword evidence="1" id="KW-0812">Transmembrane</keyword>
<evidence type="ECO:0000313" key="2">
    <source>
        <dbReference type="EMBL" id="CUH92108.1"/>
    </source>
</evidence>
<feature type="transmembrane region" description="Helical" evidence="1">
    <location>
        <begin position="103"/>
        <end position="123"/>
    </location>
</feature>
<dbReference type="OrthoDB" id="9803265at2"/>
<sequence length="222" mass="24700">MIKFSDIFKKSFINDASMDLNFAGIILALLSAYICGMIIYFIYKHFYKGVLYSHNFNVLLVLLSMVTAFIVLTISSNIVLSLGMVGALSIVRFRTAIKDPLDLGFMFFAISIGITCGAGLYLLSFVSTIIISLVYIFLVKVKTPVHVYLLIVKHNKKAGEEVDKILSGMKYALKNKTIYKDNIELTIEMKLKANDTGFVSELSELEGVHSAALIDYTGDYGE</sequence>
<keyword evidence="1" id="KW-0472">Membrane</keyword>
<protein>
    <submittedName>
        <fullName evidence="2">Putative membrane protein</fullName>
    </submittedName>
</protein>
<dbReference type="InterPro" id="IPR032531">
    <property type="entry name" value="DUF4956"/>
</dbReference>
<feature type="transmembrane region" description="Helical" evidence="1">
    <location>
        <begin position="20"/>
        <end position="43"/>
    </location>
</feature>
<dbReference type="AlphaFoldDB" id="A0A0K8J456"/>
<organism evidence="2 3">
    <name type="scientific">Herbinix luporum</name>
    <dbReference type="NCBI Taxonomy" id="1679721"/>
    <lineage>
        <taxon>Bacteria</taxon>
        <taxon>Bacillati</taxon>
        <taxon>Bacillota</taxon>
        <taxon>Clostridia</taxon>
        <taxon>Lachnospirales</taxon>
        <taxon>Lachnospiraceae</taxon>
        <taxon>Herbinix</taxon>
    </lineage>
</organism>
<accession>A0A0K8J456</accession>
<dbReference type="Pfam" id="PF16316">
    <property type="entry name" value="DUF4956"/>
    <property type="match status" value="1"/>
</dbReference>
<keyword evidence="3" id="KW-1185">Reference proteome</keyword>
<dbReference type="Proteomes" id="UP000196053">
    <property type="component" value="Chromosome I"/>
</dbReference>
<keyword evidence="1" id="KW-1133">Transmembrane helix</keyword>
<dbReference type="KEGG" id="hsd:SD1D_0556"/>
<evidence type="ECO:0000256" key="1">
    <source>
        <dbReference type="SAM" id="Phobius"/>
    </source>
</evidence>
<name>A0A0K8J456_9FIRM</name>
<proteinExistence type="predicted"/>
<reference evidence="3" key="1">
    <citation type="submission" date="2015-09" db="EMBL/GenBank/DDBJ databases">
        <authorList>
            <person name="Wibberg D."/>
        </authorList>
    </citation>
    <scope>NUCLEOTIDE SEQUENCE [LARGE SCALE GENOMIC DNA]</scope>
    <source>
        <strain evidence="3">SD1D</strain>
    </source>
</reference>
<evidence type="ECO:0000313" key="3">
    <source>
        <dbReference type="Proteomes" id="UP000196053"/>
    </source>
</evidence>
<dbReference type="EMBL" id="LN879430">
    <property type="protein sequence ID" value="CUH92108.1"/>
    <property type="molecule type" value="Genomic_DNA"/>
</dbReference>
<gene>
    <name evidence="2" type="ORF">SD1D_0556</name>
</gene>
<feature type="transmembrane region" description="Helical" evidence="1">
    <location>
        <begin position="58"/>
        <end position="91"/>
    </location>
</feature>